<dbReference type="Ensembl" id="ENSDLAT00005055100.2">
    <property type="protein sequence ID" value="ENSDLAP00005051757.2"/>
    <property type="gene ID" value="ENSDLAG00005022415.2"/>
</dbReference>
<dbReference type="Gene3D" id="2.40.50.40">
    <property type="match status" value="1"/>
</dbReference>
<protein>
    <submittedName>
        <fullName evidence="1">Uncharacterized protein</fullName>
    </submittedName>
</protein>
<dbReference type="GeneTree" id="ENSGT01150000287191"/>
<dbReference type="Proteomes" id="UP000694389">
    <property type="component" value="Unassembled WGS sequence"/>
</dbReference>
<dbReference type="AlphaFoldDB" id="A0A8C4I3L3"/>
<name>A0A8C4I3L3_DICLA</name>
<reference evidence="1" key="2">
    <citation type="submission" date="2025-09" db="UniProtKB">
        <authorList>
            <consortium name="Ensembl"/>
        </authorList>
    </citation>
    <scope>IDENTIFICATION</scope>
</reference>
<reference evidence="1" key="1">
    <citation type="submission" date="2025-08" db="UniProtKB">
        <authorList>
            <consortium name="Ensembl"/>
        </authorList>
    </citation>
    <scope>IDENTIFICATION</scope>
</reference>
<dbReference type="GO" id="GO:0005576">
    <property type="term" value="C:extracellular region"/>
    <property type="evidence" value="ECO:0007669"/>
    <property type="project" value="InterPro"/>
</dbReference>
<dbReference type="GO" id="GO:0008009">
    <property type="term" value="F:chemokine activity"/>
    <property type="evidence" value="ECO:0007669"/>
    <property type="project" value="InterPro"/>
</dbReference>
<evidence type="ECO:0000313" key="2">
    <source>
        <dbReference type="Proteomes" id="UP000694389"/>
    </source>
</evidence>
<proteinExistence type="predicted"/>
<organism evidence="1 2">
    <name type="scientific">Dicentrarchus labrax</name>
    <name type="common">European seabass</name>
    <name type="synonym">Morone labrax</name>
    <dbReference type="NCBI Taxonomy" id="13489"/>
    <lineage>
        <taxon>Eukaryota</taxon>
        <taxon>Metazoa</taxon>
        <taxon>Chordata</taxon>
        <taxon>Craniata</taxon>
        <taxon>Vertebrata</taxon>
        <taxon>Euteleostomi</taxon>
        <taxon>Actinopterygii</taxon>
        <taxon>Neopterygii</taxon>
        <taxon>Teleostei</taxon>
        <taxon>Neoteleostei</taxon>
        <taxon>Acanthomorphata</taxon>
        <taxon>Eupercaria</taxon>
        <taxon>Moronidae</taxon>
        <taxon>Dicentrarchus</taxon>
    </lineage>
</organism>
<dbReference type="SUPFAM" id="SSF54117">
    <property type="entry name" value="Interleukin 8-like chemokines"/>
    <property type="match status" value="1"/>
</dbReference>
<sequence length="107" mass="12652">FFIYKVFLPTGLQRLEYVSYSRAVNAVAPVMCCFNFFRGRIPQRQIISIIKTDSRCVEKGFVYVLYSYSHFMIHSDWTASTLTFPKEVNILKSMALRCRRIRRIPSR</sequence>
<dbReference type="GO" id="GO:0006955">
    <property type="term" value="P:immune response"/>
    <property type="evidence" value="ECO:0007669"/>
    <property type="project" value="InterPro"/>
</dbReference>
<keyword evidence="2" id="KW-1185">Reference proteome</keyword>
<accession>A0A8C4I3L3</accession>
<evidence type="ECO:0000313" key="1">
    <source>
        <dbReference type="Ensembl" id="ENSDLAP00005051757.2"/>
    </source>
</evidence>
<dbReference type="InterPro" id="IPR036048">
    <property type="entry name" value="Interleukin_8-like_sf"/>
</dbReference>